<sequence>MKKLSYLFLLFLLPSALVAQTEDNSQLFINDMLVLAQNFAQPAADGASYQAGAGWFSSAAALEKWDFRVSVHGNALFVPNDKKSFNLSNSDLELLEMEGITSATFPTAFGGSTSEYFVGDVTFENPLTGGVLTEAVRFKGIDGINRDYVPHAFLQASVGVSAGTEITVRAMPEVTIDGVSASTYGIGAKHSLSQYFRNTYAEGFQLAVGASYSKLNVDYEFDPISVQNFLTMNHIVVDANLFLAEVIGSKRWNNLEVFAAAGVMNSNFDYEMGGDGIALPRVNQELGGIEGGQTQFKGDLGLNLYFSRFRLSAMMTAGEFFNANLGLSVGI</sequence>
<dbReference type="EMBL" id="JAPJDA010000033">
    <property type="protein sequence ID" value="MCX2839678.1"/>
    <property type="molecule type" value="Genomic_DNA"/>
</dbReference>
<name>A0A9X3I2N9_9FLAO</name>
<dbReference type="InterPro" id="IPR046495">
    <property type="entry name" value="DUF6588"/>
</dbReference>
<organism evidence="2 3">
    <name type="scientific">Salinimicrobium profundisediminis</name>
    <dbReference type="NCBI Taxonomy" id="2994553"/>
    <lineage>
        <taxon>Bacteria</taxon>
        <taxon>Pseudomonadati</taxon>
        <taxon>Bacteroidota</taxon>
        <taxon>Flavobacteriia</taxon>
        <taxon>Flavobacteriales</taxon>
        <taxon>Flavobacteriaceae</taxon>
        <taxon>Salinimicrobium</taxon>
    </lineage>
</organism>
<evidence type="ECO:0000256" key="1">
    <source>
        <dbReference type="SAM" id="SignalP"/>
    </source>
</evidence>
<keyword evidence="1" id="KW-0732">Signal</keyword>
<dbReference type="RefSeq" id="WP_266071077.1">
    <property type="nucleotide sequence ID" value="NZ_JAPJDA010000033.1"/>
</dbReference>
<evidence type="ECO:0000313" key="2">
    <source>
        <dbReference type="EMBL" id="MCX2839678.1"/>
    </source>
</evidence>
<comment type="caution">
    <text evidence="2">The sequence shown here is derived from an EMBL/GenBank/DDBJ whole genome shotgun (WGS) entry which is preliminary data.</text>
</comment>
<protein>
    <recommendedName>
        <fullName evidence="4">DUF5723 domain-containing protein</fullName>
    </recommendedName>
</protein>
<proteinExistence type="predicted"/>
<accession>A0A9X3I2N9</accession>
<evidence type="ECO:0000313" key="3">
    <source>
        <dbReference type="Proteomes" id="UP001148482"/>
    </source>
</evidence>
<gene>
    <name evidence="2" type="ORF">OQ279_16145</name>
</gene>
<feature type="signal peptide" evidence="1">
    <location>
        <begin position="1"/>
        <end position="19"/>
    </location>
</feature>
<dbReference type="AlphaFoldDB" id="A0A9X3I2N9"/>
<keyword evidence="3" id="KW-1185">Reference proteome</keyword>
<dbReference type="Proteomes" id="UP001148482">
    <property type="component" value="Unassembled WGS sequence"/>
</dbReference>
<dbReference type="Pfam" id="PF20230">
    <property type="entry name" value="DUF6588"/>
    <property type="match status" value="1"/>
</dbReference>
<feature type="chain" id="PRO_5040845435" description="DUF5723 domain-containing protein" evidence="1">
    <location>
        <begin position="20"/>
        <end position="331"/>
    </location>
</feature>
<reference evidence="2" key="1">
    <citation type="submission" date="2022-11" db="EMBL/GenBank/DDBJ databases">
        <title>Salinimicrobium profundisediminis sp. nov., isolated from deep-sea sediment of the Mariana Trench.</title>
        <authorList>
            <person name="Fu H."/>
        </authorList>
    </citation>
    <scope>NUCLEOTIDE SEQUENCE</scope>
    <source>
        <strain evidence="2">MT39</strain>
    </source>
</reference>
<evidence type="ECO:0008006" key="4">
    <source>
        <dbReference type="Google" id="ProtNLM"/>
    </source>
</evidence>